<gene>
    <name evidence="1" type="ORF">DIC66_13185</name>
</gene>
<accession>A0A3E1RBF2</accession>
<dbReference type="InterPro" id="IPR036513">
    <property type="entry name" value="STAS_dom_sf"/>
</dbReference>
<protein>
    <recommendedName>
        <fullName evidence="3">STAS domain-containing protein</fullName>
    </recommendedName>
</protein>
<sequence length="106" mass="11410">MGEDMGERFELPAELNIYGALEIRDTLLAWVAEQTAKGRDLLSISARDVSEVDGSGLQLLAALSNSGTPWRLVEASPAFVQACRTIGLVDWLDSRYLNTETGGAAP</sequence>
<dbReference type="EMBL" id="QFZK01000007">
    <property type="protein sequence ID" value="RFO96583.1"/>
    <property type="molecule type" value="Genomic_DNA"/>
</dbReference>
<evidence type="ECO:0000313" key="1">
    <source>
        <dbReference type="EMBL" id="RFO96583.1"/>
    </source>
</evidence>
<dbReference type="Proteomes" id="UP000260665">
    <property type="component" value="Unassembled WGS sequence"/>
</dbReference>
<comment type="caution">
    <text evidence="1">The sequence shown here is derived from an EMBL/GenBank/DDBJ whole genome shotgun (WGS) entry which is preliminary data.</text>
</comment>
<organism evidence="1 2">
    <name type="scientific">Rhodoferax lacus</name>
    <dbReference type="NCBI Taxonomy" id="2184758"/>
    <lineage>
        <taxon>Bacteria</taxon>
        <taxon>Pseudomonadati</taxon>
        <taxon>Pseudomonadota</taxon>
        <taxon>Betaproteobacteria</taxon>
        <taxon>Burkholderiales</taxon>
        <taxon>Comamonadaceae</taxon>
        <taxon>Rhodoferax</taxon>
    </lineage>
</organism>
<dbReference type="SUPFAM" id="SSF52091">
    <property type="entry name" value="SpoIIaa-like"/>
    <property type="match status" value="1"/>
</dbReference>
<name>A0A3E1RBF2_9BURK</name>
<keyword evidence="2" id="KW-1185">Reference proteome</keyword>
<evidence type="ECO:0008006" key="3">
    <source>
        <dbReference type="Google" id="ProtNLM"/>
    </source>
</evidence>
<evidence type="ECO:0000313" key="2">
    <source>
        <dbReference type="Proteomes" id="UP000260665"/>
    </source>
</evidence>
<proteinExistence type="predicted"/>
<dbReference type="AlphaFoldDB" id="A0A3E1RBF2"/>
<reference evidence="1 2" key="1">
    <citation type="submission" date="2018-05" db="EMBL/GenBank/DDBJ databases">
        <title>Rhodoferax soyangensis sp.nov., isolated from an oligotrophic freshwater lake.</title>
        <authorList>
            <person name="Park M."/>
        </authorList>
    </citation>
    <scope>NUCLEOTIDE SEQUENCE [LARGE SCALE GENOMIC DNA]</scope>
    <source>
        <strain evidence="1 2">IMCC26218</strain>
    </source>
</reference>